<gene>
    <name evidence="3" type="ORF">HNR21_004352</name>
</gene>
<dbReference type="InterPro" id="IPR025736">
    <property type="entry name" value="PucR_C-HTH_dom"/>
</dbReference>
<feature type="domain" description="RsbT co-antagonist protein RsbRD N-terminal" evidence="2">
    <location>
        <begin position="25"/>
        <end position="160"/>
    </location>
</feature>
<feature type="domain" description="PucR C-terminal helix-turn-helix" evidence="1">
    <location>
        <begin position="316"/>
        <end position="359"/>
    </location>
</feature>
<evidence type="ECO:0008006" key="5">
    <source>
        <dbReference type="Google" id="ProtNLM"/>
    </source>
</evidence>
<evidence type="ECO:0000259" key="2">
    <source>
        <dbReference type="Pfam" id="PF14361"/>
    </source>
</evidence>
<proteinExistence type="predicted"/>
<organism evidence="3 4">
    <name type="scientific">Thermomonospora cellulosilytica</name>
    <dbReference type="NCBI Taxonomy" id="1411118"/>
    <lineage>
        <taxon>Bacteria</taxon>
        <taxon>Bacillati</taxon>
        <taxon>Actinomycetota</taxon>
        <taxon>Actinomycetes</taxon>
        <taxon>Streptosporangiales</taxon>
        <taxon>Thermomonosporaceae</taxon>
        <taxon>Thermomonospora</taxon>
    </lineage>
</organism>
<protein>
    <recommendedName>
        <fullName evidence="5">PucR C-terminal helix-turn-helix domain-containing protein</fullName>
    </recommendedName>
</protein>
<dbReference type="Proteomes" id="UP000539313">
    <property type="component" value="Unassembled WGS sequence"/>
</dbReference>
<evidence type="ECO:0000259" key="1">
    <source>
        <dbReference type="Pfam" id="PF13556"/>
    </source>
</evidence>
<keyword evidence="4" id="KW-1185">Reference proteome</keyword>
<dbReference type="PANTHER" id="PTHR33744">
    <property type="entry name" value="CARBOHYDRATE DIACID REGULATOR"/>
    <property type="match status" value="1"/>
</dbReference>
<dbReference type="InterPro" id="IPR042070">
    <property type="entry name" value="PucR_C-HTH_sf"/>
</dbReference>
<dbReference type="Pfam" id="PF14361">
    <property type="entry name" value="RsbRD_N"/>
    <property type="match status" value="1"/>
</dbReference>
<dbReference type="Pfam" id="PF13556">
    <property type="entry name" value="HTH_30"/>
    <property type="match status" value="1"/>
</dbReference>
<accession>A0A7W3N0U7</accession>
<dbReference type="InterPro" id="IPR025751">
    <property type="entry name" value="RsbRD_N_dom"/>
</dbReference>
<evidence type="ECO:0000313" key="4">
    <source>
        <dbReference type="Proteomes" id="UP000539313"/>
    </source>
</evidence>
<dbReference type="RefSeq" id="WP_312881146.1">
    <property type="nucleotide sequence ID" value="NZ_JACJII010000001.1"/>
</dbReference>
<comment type="caution">
    <text evidence="3">The sequence shown here is derived from an EMBL/GenBank/DDBJ whole genome shotgun (WGS) entry which is preliminary data.</text>
</comment>
<dbReference type="Gene3D" id="1.10.10.2840">
    <property type="entry name" value="PucR C-terminal helix-turn-helix domain"/>
    <property type="match status" value="1"/>
</dbReference>
<reference evidence="3 4" key="1">
    <citation type="submission" date="2020-08" db="EMBL/GenBank/DDBJ databases">
        <title>Sequencing the genomes of 1000 actinobacteria strains.</title>
        <authorList>
            <person name="Klenk H.-P."/>
        </authorList>
    </citation>
    <scope>NUCLEOTIDE SEQUENCE [LARGE SCALE GENOMIC DNA]</scope>
    <source>
        <strain evidence="3 4">DSM 45823</strain>
    </source>
</reference>
<dbReference type="EMBL" id="JACJII010000001">
    <property type="protein sequence ID" value="MBA9005470.1"/>
    <property type="molecule type" value="Genomic_DNA"/>
</dbReference>
<name>A0A7W3N0U7_9ACTN</name>
<sequence>MEVDEVDPEQAAGFLVLLQERAADPELLEATVRAARDRSPLVAELPEEETRRHTRALIEGAIEALMGDGEPGERALRAAERLGSDRARQGVPVAALLDGFQAGRSHLVRILIDDGLAHGVPAELLLESVTRIDAITTALVHRMVHAHRVTELELARTTREGRVQTLRQLLHGEPVTPPAPLDGAVAYHCMVSDISDPRVAQRLEPVLTGGAKSGLSGLVDGTLAALVARLPAPGTLPEGTPLLVASPAVPLSEVAELYRLARRALRGALPYGLHGLRHLTELALMTATAAEPVLGRLLAGELLAPLSPADAFHRELAETALAYLDHGARIEPTAAALHVHPNTVKYRLRRLHALTGRPLVSEAGDAVPHTAHWWWALHTWLRTPPAVSRDGTPPGR</sequence>
<evidence type="ECO:0000313" key="3">
    <source>
        <dbReference type="EMBL" id="MBA9005470.1"/>
    </source>
</evidence>
<dbReference type="InterPro" id="IPR051448">
    <property type="entry name" value="CdaR-like_regulators"/>
</dbReference>
<dbReference type="PANTHER" id="PTHR33744:SF1">
    <property type="entry name" value="DNA-BINDING TRANSCRIPTIONAL ACTIVATOR ADER"/>
    <property type="match status" value="1"/>
</dbReference>
<dbReference type="AlphaFoldDB" id="A0A7W3N0U7"/>